<dbReference type="InterPro" id="IPR011335">
    <property type="entry name" value="Restrct_endonuc-II-like"/>
</dbReference>
<feature type="domain" description="YqaJ viral recombinase" evidence="2">
    <location>
        <begin position="11"/>
        <end position="151"/>
    </location>
</feature>
<dbReference type="SUPFAM" id="SSF52980">
    <property type="entry name" value="Restriction endonuclease-like"/>
    <property type="match status" value="1"/>
</dbReference>
<dbReference type="PANTHER" id="PTHR46609">
    <property type="entry name" value="EXONUCLEASE, PHAGE-TYPE/RECB, C-TERMINAL DOMAIN-CONTAINING PROTEIN"/>
    <property type="match status" value="1"/>
</dbReference>
<evidence type="ECO:0000313" key="3">
    <source>
        <dbReference type="EMBL" id="ERL99764.1"/>
    </source>
</evidence>
<dbReference type="PATRIC" id="fig|1337887.3.peg.5264"/>
<dbReference type="Gene3D" id="3.90.320.10">
    <property type="match status" value="1"/>
</dbReference>
<dbReference type="CDD" id="cd22343">
    <property type="entry name" value="PDDEXK_lambda_exonuclease-like"/>
    <property type="match status" value="1"/>
</dbReference>
<organism evidence="3 4">
    <name type="scientific">Brucella intermedia 229E</name>
    <dbReference type="NCBI Taxonomy" id="1337887"/>
    <lineage>
        <taxon>Bacteria</taxon>
        <taxon>Pseudomonadati</taxon>
        <taxon>Pseudomonadota</taxon>
        <taxon>Alphaproteobacteria</taxon>
        <taxon>Hyphomicrobiales</taxon>
        <taxon>Brucellaceae</taxon>
        <taxon>Brucella/Ochrobactrum group</taxon>
        <taxon>Brucella</taxon>
    </lineage>
</organism>
<dbReference type="NCBIfam" id="TIGR03033">
    <property type="entry name" value="phage_rel_nuc"/>
    <property type="match status" value="1"/>
</dbReference>
<accession>U4V196</accession>
<dbReference type="AlphaFoldDB" id="U4V196"/>
<sequence length="226" mass="25022">MTEIIQGSPPEWFAARLGRVTASRVADIIAKTKTGYGASRKNYHAELVLERLTGAATEGFTSAAMQWGGTDNEPDARSAYQFEKNMRVVQVGFVAHPSIAMTGASPDGLVGDDGLLEIKCPNSATHLDTLMSEAIPAKYATQMMWQMACTKRAWCDFCSFDPRMPENMRLFIKRLDRDEQMIAELEAEVVKFLQEVSATVETLTRKYGGGYDTTEITDEVRLMMAG</sequence>
<gene>
    <name evidence="3" type="ORF">Q644_09015</name>
</gene>
<protein>
    <recommendedName>
        <fullName evidence="2">YqaJ viral recombinase domain-containing protein</fullName>
    </recommendedName>
</protein>
<keyword evidence="1" id="KW-0175">Coiled coil</keyword>
<comment type="caution">
    <text evidence="3">The sequence shown here is derived from an EMBL/GenBank/DDBJ whole genome shotgun (WGS) entry which is preliminary data.</text>
</comment>
<dbReference type="PANTHER" id="PTHR46609:SF6">
    <property type="entry name" value="EXONUCLEASE, PHAGE-TYPE_RECB, C-TERMINAL DOMAIN-CONTAINING PROTEIN-RELATED"/>
    <property type="match status" value="1"/>
</dbReference>
<dbReference type="EMBL" id="ASXJ01000363">
    <property type="protein sequence ID" value="ERL99764.1"/>
    <property type="molecule type" value="Genomic_DNA"/>
</dbReference>
<dbReference type="InterPro" id="IPR019080">
    <property type="entry name" value="YqaJ_viral_recombinase"/>
</dbReference>
<dbReference type="InterPro" id="IPR011604">
    <property type="entry name" value="PDDEXK-like_dom_sf"/>
</dbReference>
<name>U4V196_9HYPH</name>
<feature type="coiled-coil region" evidence="1">
    <location>
        <begin position="168"/>
        <end position="195"/>
    </location>
</feature>
<dbReference type="Pfam" id="PF09588">
    <property type="entry name" value="YqaJ"/>
    <property type="match status" value="1"/>
</dbReference>
<evidence type="ECO:0000259" key="2">
    <source>
        <dbReference type="Pfam" id="PF09588"/>
    </source>
</evidence>
<dbReference type="InterPro" id="IPR017482">
    <property type="entry name" value="Lambda-type_endonuclease"/>
</dbReference>
<dbReference type="InterPro" id="IPR051703">
    <property type="entry name" value="NF-kappa-B_Signaling_Reg"/>
</dbReference>
<evidence type="ECO:0000313" key="4">
    <source>
        <dbReference type="Proteomes" id="UP000016842"/>
    </source>
</evidence>
<reference evidence="3 4" key="1">
    <citation type="journal article" date="2014" name="FEMS Microbiol. Lett.">
        <title>Genome sequencing analysis reveals virulence-related gene content of Ochrobactrum intermedium strain 229E, a urease-positive strain isolated from the human gastric niche.</title>
        <authorList>
            <person name="Kulkarni G.J."/>
            <person name="Shetty S."/>
            <person name="Dharne M.S."/>
            <person name="Shouche Y.S."/>
        </authorList>
    </citation>
    <scope>NUCLEOTIDE SEQUENCE [LARGE SCALE GENOMIC DNA]</scope>
    <source>
        <strain evidence="3 4">229E</strain>
    </source>
</reference>
<proteinExistence type="predicted"/>
<evidence type="ECO:0000256" key="1">
    <source>
        <dbReference type="SAM" id="Coils"/>
    </source>
</evidence>
<dbReference type="Proteomes" id="UP000016842">
    <property type="component" value="Unassembled WGS sequence"/>
</dbReference>